<dbReference type="AlphaFoldDB" id="X0WD92"/>
<sequence length="167" mass="19312">GRKCQEMGLPVRYKFKPIIPVRNWREEYAHIIEQALSRSKPESIGFCVIMWMDYNDLTERIDVNLLDEGYVKAAREASDQLKGVRTGPFPHHVRAEIYRFLINEVRRWSKDVLLYVSTESREMWDELKDELGQDPRAYICGCSSVAVPGSRLALSDGLRCSTYSPKP</sequence>
<protein>
    <submittedName>
        <fullName evidence="1">Uncharacterized protein</fullName>
    </submittedName>
</protein>
<reference evidence="1" key="1">
    <citation type="journal article" date="2014" name="Front. Microbiol.">
        <title>High frequency of phylogenetically diverse reductive dehalogenase-homologous genes in deep subseafloor sedimentary metagenomes.</title>
        <authorList>
            <person name="Kawai M."/>
            <person name="Futagami T."/>
            <person name="Toyoda A."/>
            <person name="Takaki Y."/>
            <person name="Nishi S."/>
            <person name="Hori S."/>
            <person name="Arai W."/>
            <person name="Tsubouchi T."/>
            <person name="Morono Y."/>
            <person name="Uchiyama I."/>
            <person name="Ito T."/>
            <person name="Fujiyama A."/>
            <person name="Inagaki F."/>
            <person name="Takami H."/>
        </authorList>
    </citation>
    <scope>NUCLEOTIDE SEQUENCE</scope>
    <source>
        <strain evidence="1">Expedition CK06-06</strain>
    </source>
</reference>
<gene>
    <name evidence="1" type="ORF">S01H1_47567</name>
</gene>
<comment type="caution">
    <text evidence="1">The sequence shown here is derived from an EMBL/GenBank/DDBJ whole genome shotgun (WGS) entry which is preliminary data.</text>
</comment>
<feature type="non-terminal residue" evidence="1">
    <location>
        <position position="1"/>
    </location>
</feature>
<evidence type="ECO:0000313" key="1">
    <source>
        <dbReference type="EMBL" id="GAG22523.1"/>
    </source>
</evidence>
<proteinExistence type="predicted"/>
<organism evidence="1">
    <name type="scientific">marine sediment metagenome</name>
    <dbReference type="NCBI Taxonomy" id="412755"/>
    <lineage>
        <taxon>unclassified sequences</taxon>
        <taxon>metagenomes</taxon>
        <taxon>ecological metagenomes</taxon>
    </lineage>
</organism>
<dbReference type="EMBL" id="BARS01030499">
    <property type="protein sequence ID" value="GAG22523.1"/>
    <property type="molecule type" value="Genomic_DNA"/>
</dbReference>
<dbReference type="Gene3D" id="3.80.30.30">
    <property type="match status" value="1"/>
</dbReference>
<accession>X0WD92</accession>
<name>X0WD92_9ZZZZ</name>